<evidence type="ECO:0000313" key="6">
    <source>
        <dbReference type="EMBL" id="CAB4188911.1"/>
    </source>
</evidence>
<dbReference type="EMBL" id="LR797188">
    <property type="protein sequence ID" value="CAB4192782.1"/>
    <property type="molecule type" value="Genomic_DNA"/>
</dbReference>
<evidence type="ECO:0000313" key="3">
    <source>
        <dbReference type="EMBL" id="CAB4174891.1"/>
    </source>
</evidence>
<sequence length="72" mass="8589">MTNYVELNWDEAHDFVSKNAHRGYFWDGFEIVRWVPNENGYSSKNGMYKNDMWGFSFNSKVSEKGTWKLKNV</sequence>
<evidence type="ECO:0000313" key="4">
    <source>
        <dbReference type="EMBL" id="CAB4179590.1"/>
    </source>
</evidence>
<organism evidence="5">
    <name type="scientific">uncultured Caudovirales phage</name>
    <dbReference type="NCBI Taxonomy" id="2100421"/>
    <lineage>
        <taxon>Viruses</taxon>
        <taxon>Duplodnaviria</taxon>
        <taxon>Heunggongvirae</taxon>
        <taxon>Uroviricota</taxon>
        <taxon>Caudoviricetes</taxon>
        <taxon>Peduoviridae</taxon>
        <taxon>Maltschvirus</taxon>
        <taxon>Maltschvirus maltsch</taxon>
    </lineage>
</organism>
<dbReference type="EMBL" id="LR796551">
    <property type="protein sequence ID" value="CAB4150948.1"/>
    <property type="molecule type" value="Genomic_DNA"/>
</dbReference>
<dbReference type="EMBL" id="LR796983">
    <property type="protein sequence ID" value="CAB4179590.1"/>
    <property type="molecule type" value="Genomic_DNA"/>
</dbReference>
<dbReference type="EMBL" id="LR797131">
    <property type="protein sequence ID" value="CAB4188911.1"/>
    <property type="molecule type" value="Genomic_DNA"/>
</dbReference>
<gene>
    <name evidence="4" type="ORF">UFOVP1032_6</name>
    <name evidence="5" type="ORF">UFOVP1125_74</name>
    <name evidence="6" type="ORF">UFOVP1173_20</name>
    <name evidence="7" type="ORF">UFOVP1241_90</name>
    <name evidence="8" type="ORF">UFOVP1491_6</name>
    <name evidence="9" type="ORF">UFOVP1579_6</name>
    <name evidence="1" type="ORF">UFOVP485_115</name>
    <name evidence="2" type="ORF">UFOVP575_67</name>
    <name evidence="3" type="ORF">UFOVP963_93</name>
</gene>
<protein>
    <submittedName>
        <fullName evidence="5">Uncharacterized protein</fullName>
    </submittedName>
</protein>
<evidence type="ECO:0000313" key="8">
    <source>
        <dbReference type="EMBL" id="CAB4217027.1"/>
    </source>
</evidence>
<dbReference type="EMBL" id="LR798431">
    <property type="protein sequence ID" value="CAB5230939.1"/>
    <property type="molecule type" value="Genomic_DNA"/>
</dbReference>
<name>A0A6J5QMG6_9CAUD</name>
<dbReference type="EMBL" id="LR797455">
    <property type="protein sequence ID" value="CAB4217027.1"/>
    <property type="molecule type" value="Genomic_DNA"/>
</dbReference>
<evidence type="ECO:0000313" key="5">
    <source>
        <dbReference type="EMBL" id="CAB4185613.1"/>
    </source>
</evidence>
<evidence type="ECO:0000313" key="2">
    <source>
        <dbReference type="EMBL" id="CAB4150948.1"/>
    </source>
</evidence>
<reference evidence="5" key="1">
    <citation type="submission" date="2020-05" db="EMBL/GenBank/DDBJ databases">
        <authorList>
            <person name="Chiriac C."/>
            <person name="Salcher M."/>
            <person name="Ghai R."/>
            <person name="Kavagutti S V."/>
        </authorList>
    </citation>
    <scope>NUCLEOTIDE SEQUENCE</scope>
</reference>
<evidence type="ECO:0000313" key="7">
    <source>
        <dbReference type="EMBL" id="CAB4192782.1"/>
    </source>
</evidence>
<evidence type="ECO:0000313" key="9">
    <source>
        <dbReference type="EMBL" id="CAB5230939.1"/>
    </source>
</evidence>
<dbReference type="EMBL" id="LR796915">
    <property type="protein sequence ID" value="CAB4174891.1"/>
    <property type="molecule type" value="Genomic_DNA"/>
</dbReference>
<dbReference type="EMBL" id="LR797080">
    <property type="protein sequence ID" value="CAB4185613.1"/>
    <property type="molecule type" value="Genomic_DNA"/>
</dbReference>
<dbReference type="EMBL" id="LR796457">
    <property type="protein sequence ID" value="CAB4146000.1"/>
    <property type="molecule type" value="Genomic_DNA"/>
</dbReference>
<proteinExistence type="predicted"/>
<evidence type="ECO:0000313" key="1">
    <source>
        <dbReference type="EMBL" id="CAB4146000.1"/>
    </source>
</evidence>
<accession>A0A6J5QMG6</accession>